<evidence type="ECO:0000313" key="2">
    <source>
        <dbReference type="Proteomes" id="UP001159364"/>
    </source>
</evidence>
<dbReference type="EMBL" id="JAIWQS010000263">
    <property type="protein sequence ID" value="KAJ8746875.1"/>
    <property type="molecule type" value="Genomic_DNA"/>
</dbReference>
<comment type="caution">
    <text evidence="1">The sequence shown here is derived from an EMBL/GenBank/DDBJ whole genome shotgun (WGS) entry which is preliminary data.</text>
</comment>
<proteinExistence type="predicted"/>
<gene>
    <name evidence="1" type="ORF">K2173_010147</name>
</gene>
<reference evidence="1 2" key="1">
    <citation type="submission" date="2021-09" db="EMBL/GenBank/DDBJ databases">
        <title>Genomic insights and catalytic innovation underlie evolution of tropane alkaloids biosynthesis.</title>
        <authorList>
            <person name="Wang Y.-J."/>
            <person name="Tian T."/>
            <person name="Huang J.-P."/>
            <person name="Huang S.-X."/>
        </authorList>
    </citation>
    <scope>NUCLEOTIDE SEQUENCE [LARGE SCALE GENOMIC DNA]</scope>
    <source>
        <strain evidence="1">KIB-2018</strain>
        <tissue evidence="1">Leaf</tissue>
    </source>
</reference>
<keyword evidence="2" id="KW-1185">Reference proteome</keyword>
<geneLocation type="mitochondrion" evidence="1"/>
<keyword evidence="1" id="KW-0496">Mitochondrion</keyword>
<organism evidence="1 2">
    <name type="scientific">Erythroxylum novogranatense</name>
    <dbReference type="NCBI Taxonomy" id="1862640"/>
    <lineage>
        <taxon>Eukaryota</taxon>
        <taxon>Viridiplantae</taxon>
        <taxon>Streptophyta</taxon>
        <taxon>Embryophyta</taxon>
        <taxon>Tracheophyta</taxon>
        <taxon>Spermatophyta</taxon>
        <taxon>Magnoliopsida</taxon>
        <taxon>eudicotyledons</taxon>
        <taxon>Gunneridae</taxon>
        <taxon>Pentapetalae</taxon>
        <taxon>rosids</taxon>
        <taxon>fabids</taxon>
        <taxon>Malpighiales</taxon>
        <taxon>Erythroxylaceae</taxon>
        <taxon>Erythroxylum</taxon>
    </lineage>
</organism>
<sequence length="177" mass="19472">MRSISLGARCRKRVDLALYVDVETSQHQFPPREGLALANWIRERECRTNLSIGKPALPAGRVAASSLSFSRFRYRILSLGERCRSSPLTQGGLPPFRCGRGSLVVKEVMKGKPRAAFVVACCAESNLLRFFSVAEKRSLPPAFKNDEYEVREAAGTMDPLTPNRVAFPGLAGVACRS</sequence>
<dbReference type="Proteomes" id="UP001159364">
    <property type="component" value="Unassembled WGS sequence"/>
</dbReference>
<protein>
    <submittedName>
        <fullName evidence="1">Uncharacterized protein</fullName>
    </submittedName>
</protein>
<accession>A0AAV8S433</accession>
<dbReference type="AlphaFoldDB" id="A0AAV8S433"/>
<name>A0AAV8S433_9ROSI</name>
<evidence type="ECO:0000313" key="1">
    <source>
        <dbReference type="EMBL" id="KAJ8746875.1"/>
    </source>
</evidence>